<evidence type="ECO:0000259" key="6">
    <source>
        <dbReference type="Pfam" id="PF07980"/>
    </source>
</evidence>
<comment type="similarity">
    <text evidence="2">Belongs to the SusD family.</text>
</comment>
<proteinExistence type="inferred from homology"/>
<evidence type="ECO:0000256" key="4">
    <source>
        <dbReference type="ARBA" id="ARBA00023136"/>
    </source>
</evidence>
<feature type="domain" description="RagB/SusD" evidence="6">
    <location>
        <begin position="296"/>
        <end position="590"/>
    </location>
</feature>
<dbReference type="InterPro" id="IPR011990">
    <property type="entry name" value="TPR-like_helical_dom_sf"/>
</dbReference>
<name>A0A7G1HQE5_9BACT</name>
<evidence type="ECO:0000256" key="1">
    <source>
        <dbReference type="ARBA" id="ARBA00004442"/>
    </source>
</evidence>
<organism evidence="7 8">
    <name type="scientific">Coprobacter secundus subsp. similis</name>
    <dbReference type="NCBI Taxonomy" id="2751153"/>
    <lineage>
        <taxon>Bacteria</taxon>
        <taxon>Pseudomonadati</taxon>
        <taxon>Bacteroidota</taxon>
        <taxon>Bacteroidia</taxon>
        <taxon>Bacteroidales</taxon>
        <taxon>Barnesiellaceae</taxon>
        <taxon>Coprobacter</taxon>
    </lineage>
</organism>
<dbReference type="KEGG" id="copr:Cop2CBH44_02880"/>
<dbReference type="AlphaFoldDB" id="A0A7G1HQE5"/>
<accession>A0A7G1HQE5</accession>
<sequence>MKRILYIVVVFISLCGCNDSFLDRLPETSLVTEKFFNSPSDLALFVNKLYLSESPQYWDIGTDNVVASEKDEMLDLIRGNITPATVGGWNWGQVRELNYFLDNAGRAEGDQALIDHYIGIVRMLRGKEYYELVKRYSDVPWYDHVLSDTDIDELYKPQDSRSFVMDKIMEDLRFGCKHILPDLKGRVTYTQWYAYGLLARIALHEGTFRKYHTELGLESTADKFLEEAVSACEKIMENTAEFDIYTDGGVNEAYRNLFASNNLSKCKEMILYKDFDNEALIRHDASMHVFAYTTNLSRSLMESYLVKKDEKAVPFSSVENYQTKTFIETFADRDPRYAQTFMYPGYIRPGDAKPFVPNMNLGGYPQIKFVSKDASQNQWGCSYTDLPLMRLGEILLIYAEAKAELGTLTQPDLDKSINKLRKRVGMPDMVLSDLVADPVLEQQYPNVTGGMRNAILEIRRERRVELACEGFRQDDLMRWKVGKLLELPQGAYIAKINDVFDVTGDGVTDVGIFLNSKAVKPIYKKKICYYLEEENGEKTSISLSEGDHGYIILTNDVENPKKFEEPKYYYFPIPQGERITNPNLKETNFW</sequence>
<dbReference type="SUPFAM" id="SSF48452">
    <property type="entry name" value="TPR-like"/>
    <property type="match status" value="1"/>
</dbReference>
<keyword evidence="5" id="KW-0998">Cell outer membrane</keyword>
<evidence type="ECO:0000256" key="2">
    <source>
        <dbReference type="ARBA" id="ARBA00006275"/>
    </source>
</evidence>
<keyword evidence="4" id="KW-0472">Membrane</keyword>
<dbReference type="Gene3D" id="1.25.40.390">
    <property type="match status" value="1"/>
</dbReference>
<reference evidence="8" key="1">
    <citation type="submission" date="2020-07" db="EMBL/GenBank/DDBJ databases">
        <title>Complete genome sequencing of Coprobacter sp. strain 2CBH44.</title>
        <authorList>
            <person name="Sakamoto M."/>
            <person name="Murakami T."/>
            <person name="Mori H."/>
        </authorList>
    </citation>
    <scope>NUCLEOTIDE SEQUENCE [LARGE SCALE GENOMIC DNA]</scope>
    <source>
        <strain evidence="8">2CBH44</strain>
    </source>
</reference>
<evidence type="ECO:0000313" key="7">
    <source>
        <dbReference type="EMBL" id="BCI61935.1"/>
    </source>
</evidence>
<dbReference type="Proteomes" id="UP000594042">
    <property type="component" value="Chromosome"/>
</dbReference>
<protein>
    <recommendedName>
        <fullName evidence="6">RagB/SusD domain-containing protein</fullName>
    </recommendedName>
</protein>
<comment type="subcellular location">
    <subcellularLocation>
        <location evidence="1">Cell outer membrane</location>
    </subcellularLocation>
</comment>
<dbReference type="Pfam" id="PF07980">
    <property type="entry name" value="SusD_RagB"/>
    <property type="match status" value="1"/>
</dbReference>
<gene>
    <name evidence="7" type="ORF">Cop2CBH44_02880</name>
</gene>
<evidence type="ECO:0000313" key="8">
    <source>
        <dbReference type="Proteomes" id="UP000594042"/>
    </source>
</evidence>
<evidence type="ECO:0000256" key="5">
    <source>
        <dbReference type="ARBA" id="ARBA00023237"/>
    </source>
</evidence>
<dbReference type="InterPro" id="IPR012944">
    <property type="entry name" value="SusD_RagB_dom"/>
</dbReference>
<dbReference type="PROSITE" id="PS51257">
    <property type="entry name" value="PROKAR_LIPOPROTEIN"/>
    <property type="match status" value="1"/>
</dbReference>
<dbReference type="EMBL" id="AP023322">
    <property type="protein sequence ID" value="BCI61935.1"/>
    <property type="molecule type" value="Genomic_DNA"/>
</dbReference>
<evidence type="ECO:0000256" key="3">
    <source>
        <dbReference type="ARBA" id="ARBA00022729"/>
    </source>
</evidence>
<dbReference type="RefSeq" id="WP_074023942.1">
    <property type="nucleotide sequence ID" value="NZ_AP023322.1"/>
</dbReference>
<keyword evidence="3" id="KW-0732">Signal</keyword>
<dbReference type="GO" id="GO:0009279">
    <property type="term" value="C:cell outer membrane"/>
    <property type="evidence" value="ECO:0007669"/>
    <property type="project" value="UniProtKB-SubCell"/>
</dbReference>
<keyword evidence="8" id="KW-1185">Reference proteome</keyword>